<dbReference type="OrthoDB" id="11475at2157"/>
<dbReference type="EMBL" id="CSTE01000002">
    <property type="protein sequence ID" value="CQR49812.1"/>
    <property type="molecule type" value="Genomic_DNA"/>
</dbReference>
<keyword evidence="3 6" id="KW-0812">Transmembrane</keyword>
<dbReference type="RefSeq" id="WP_089777658.1">
    <property type="nucleotide sequence ID" value="NZ_CABLRR010000002.1"/>
</dbReference>
<dbReference type="SUPFAM" id="SSF82689">
    <property type="entry name" value="Mechanosensitive channel protein MscS (YggB), C-terminal domain"/>
    <property type="match status" value="1"/>
</dbReference>
<evidence type="ECO:0000256" key="2">
    <source>
        <dbReference type="ARBA" id="ARBA00022475"/>
    </source>
</evidence>
<evidence type="ECO:0000256" key="3">
    <source>
        <dbReference type="ARBA" id="ARBA00022692"/>
    </source>
</evidence>
<keyword evidence="9" id="KW-1185">Reference proteome</keyword>
<gene>
    <name evidence="8" type="ORF">BN996_01287</name>
</gene>
<evidence type="ECO:0000256" key="1">
    <source>
        <dbReference type="ARBA" id="ARBA00004651"/>
    </source>
</evidence>
<feature type="transmembrane region" description="Helical" evidence="6">
    <location>
        <begin position="45"/>
        <end position="69"/>
    </location>
</feature>
<proteinExistence type="predicted"/>
<comment type="subcellular location">
    <subcellularLocation>
        <location evidence="1">Cell membrane</location>
        <topology evidence="1">Multi-pass membrane protein</topology>
    </subcellularLocation>
</comment>
<dbReference type="AlphaFoldDB" id="A0A0D6JPJ8"/>
<dbReference type="InterPro" id="IPR045275">
    <property type="entry name" value="MscS_archaea/bacteria_type"/>
</dbReference>
<evidence type="ECO:0000313" key="9">
    <source>
        <dbReference type="Proteomes" id="UP000198902"/>
    </source>
</evidence>
<dbReference type="InterPro" id="IPR010920">
    <property type="entry name" value="LSM_dom_sf"/>
</dbReference>
<dbReference type="PANTHER" id="PTHR30221:SF1">
    <property type="entry name" value="SMALL-CONDUCTANCE MECHANOSENSITIVE CHANNEL"/>
    <property type="match status" value="1"/>
</dbReference>
<keyword evidence="2" id="KW-1003">Cell membrane</keyword>
<keyword evidence="5 6" id="KW-0472">Membrane</keyword>
<feature type="domain" description="Mechanosensitive ion channel MscS" evidence="7">
    <location>
        <begin position="124"/>
        <end position="196"/>
    </location>
</feature>
<evidence type="ECO:0000256" key="5">
    <source>
        <dbReference type="ARBA" id="ARBA00023136"/>
    </source>
</evidence>
<sequence>MSRRLGLGAFAAGLLAAVVSALVRATTPLSDFDVPNADLLLSTGLSAAAVALVAYGVYRFLAAFLVARIADRRRAHDVRNVLRLGVGGVALVGVLGAFTEQWLGVLVSFGVIGFAVTFALQQPILSFIGWFYILVSRPYAVGDRVNIGSVSGDVAEVGFLVTTLWETGGPLASNQPTGRTVTVPNSLVLSSEVVNYGALFDRVWTEVPVQVSYETDLPFVRQLLLEVADEALGDDMDAAMKRYRDRLAESPLDLDVADGPTVNVAQEESWVVFRLRVLVPPTRAQRVKNRLYERILDRLGDHPDRVSFPVSRNR</sequence>
<dbReference type="Gene3D" id="3.30.70.100">
    <property type="match status" value="1"/>
</dbReference>
<organism evidence="8 9">
    <name type="scientific">Haloferax massiliensis</name>
    <dbReference type="NCBI Taxonomy" id="1476858"/>
    <lineage>
        <taxon>Archaea</taxon>
        <taxon>Methanobacteriati</taxon>
        <taxon>Methanobacteriota</taxon>
        <taxon>Stenosarchaea group</taxon>
        <taxon>Halobacteria</taxon>
        <taxon>Halobacteriales</taxon>
        <taxon>Haloferacaceae</taxon>
        <taxon>Haloferax</taxon>
    </lineage>
</organism>
<dbReference type="GO" id="GO:0005886">
    <property type="term" value="C:plasma membrane"/>
    <property type="evidence" value="ECO:0007669"/>
    <property type="project" value="UniProtKB-SubCell"/>
</dbReference>
<evidence type="ECO:0000256" key="4">
    <source>
        <dbReference type="ARBA" id="ARBA00022989"/>
    </source>
</evidence>
<feature type="transmembrane region" description="Helical" evidence="6">
    <location>
        <begin position="105"/>
        <end position="135"/>
    </location>
</feature>
<dbReference type="PANTHER" id="PTHR30221">
    <property type="entry name" value="SMALL-CONDUCTANCE MECHANOSENSITIVE CHANNEL"/>
    <property type="match status" value="1"/>
</dbReference>
<name>A0A0D6JPJ8_9EURY</name>
<dbReference type="Pfam" id="PF00924">
    <property type="entry name" value="MS_channel_2nd"/>
    <property type="match status" value="1"/>
</dbReference>
<dbReference type="SUPFAM" id="SSF50182">
    <property type="entry name" value="Sm-like ribonucleoproteins"/>
    <property type="match status" value="1"/>
</dbReference>
<dbReference type="Proteomes" id="UP000198902">
    <property type="component" value="Unassembled WGS sequence"/>
</dbReference>
<reference evidence="9" key="1">
    <citation type="submission" date="2015-03" db="EMBL/GenBank/DDBJ databases">
        <authorList>
            <person name="Urmite Genomes"/>
        </authorList>
    </citation>
    <scope>NUCLEOTIDE SEQUENCE [LARGE SCALE GENOMIC DNA]</scope>
    <source>
        <strain evidence="9">Arc-Hr</strain>
    </source>
</reference>
<dbReference type="GO" id="GO:0008381">
    <property type="term" value="F:mechanosensitive monoatomic ion channel activity"/>
    <property type="evidence" value="ECO:0007669"/>
    <property type="project" value="InterPro"/>
</dbReference>
<evidence type="ECO:0000259" key="7">
    <source>
        <dbReference type="Pfam" id="PF00924"/>
    </source>
</evidence>
<evidence type="ECO:0000256" key="6">
    <source>
        <dbReference type="SAM" id="Phobius"/>
    </source>
</evidence>
<keyword evidence="4 6" id="KW-1133">Transmembrane helix</keyword>
<protein>
    <submittedName>
        <fullName evidence="8">Putative MscS family protein.1</fullName>
    </submittedName>
</protein>
<dbReference type="InterPro" id="IPR006685">
    <property type="entry name" value="MscS_channel_2nd"/>
</dbReference>
<dbReference type="Gene3D" id="2.30.30.60">
    <property type="match status" value="1"/>
</dbReference>
<dbReference type="InterPro" id="IPR023408">
    <property type="entry name" value="MscS_beta-dom_sf"/>
</dbReference>
<feature type="transmembrane region" description="Helical" evidence="6">
    <location>
        <begin position="81"/>
        <end position="99"/>
    </location>
</feature>
<accession>A0A0D6JPJ8</accession>
<evidence type="ECO:0000313" key="8">
    <source>
        <dbReference type="EMBL" id="CQR49812.1"/>
    </source>
</evidence>
<dbReference type="InterPro" id="IPR011066">
    <property type="entry name" value="MscS_channel_C_sf"/>
</dbReference>